<dbReference type="CDD" id="cd14947">
    <property type="entry name" value="NBR1_like"/>
    <property type="match status" value="1"/>
</dbReference>
<keyword evidence="2" id="KW-0479">Metal-binding</keyword>
<keyword evidence="4" id="KW-0862">Zinc</keyword>
<dbReference type="InterPro" id="IPR013783">
    <property type="entry name" value="Ig-like_fold"/>
</dbReference>
<dbReference type="InterPro" id="IPR032350">
    <property type="entry name" value="Nbr1_FW"/>
</dbReference>
<feature type="compositionally biased region" description="Acidic residues" evidence="8">
    <location>
        <begin position="616"/>
        <end position="625"/>
    </location>
</feature>
<keyword evidence="5" id="KW-0968">Cytoplasmic vesicle</keyword>
<reference evidence="10" key="2">
    <citation type="journal article" date="2020" name="Gigascience">
        <title>An improved pig reference genome sequence to enable pig genetics and genomics research.</title>
        <authorList>
            <person name="Warr A."/>
            <person name="Affara N."/>
            <person name="Aken B."/>
            <person name="Beiki H."/>
            <person name="Bickhart D.M."/>
            <person name="Billis K."/>
            <person name="Chow W."/>
            <person name="Eory L."/>
            <person name="Finlayson H.A."/>
            <person name="Flicek P."/>
            <person name="Giron C.G."/>
            <person name="Griffin D.K."/>
            <person name="Hall R."/>
            <person name="Hannum G."/>
            <person name="Hourlier T."/>
            <person name="Howe K."/>
            <person name="Hume D.A."/>
            <person name="Izuogu O."/>
            <person name="Kim K."/>
            <person name="Koren S."/>
            <person name="Liu H."/>
            <person name="Manchanda N."/>
            <person name="Martin F.J."/>
            <person name="Nonneman D.J."/>
            <person name="O'Connor R.E."/>
            <person name="Phillippy A.M."/>
            <person name="Rohrer G.A."/>
            <person name="Rosen B.D."/>
            <person name="Rund L.A."/>
            <person name="Sargent C.A."/>
            <person name="Schook L.B."/>
            <person name="Schroeder S.G."/>
            <person name="Schwartz A.S."/>
            <person name="Skinner B.M."/>
            <person name="Talbot R."/>
            <person name="Tseng E."/>
            <person name="Tuggle C.K."/>
            <person name="Watson M."/>
            <person name="Smith T.P.L."/>
            <person name="Archibald A.L."/>
        </authorList>
    </citation>
    <scope>NUCLEOTIDE SEQUENCE [LARGE SCALE GENOMIC DNA]</scope>
    <source>
        <strain evidence="10">Duroc</strain>
    </source>
</reference>
<dbReference type="GO" id="GO:0008270">
    <property type="term" value="F:zinc ion binding"/>
    <property type="evidence" value="ECO:0007669"/>
    <property type="project" value="UniProtKB-KW"/>
</dbReference>
<dbReference type="SUPFAM" id="SSF54277">
    <property type="entry name" value="CAD &amp; PB1 domains"/>
    <property type="match status" value="1"/>
</dbReference>
<evidence type="ECO:0000256" key="7">
    <source>
        <dbReference type="SAM" id="Coils"/>
    </source>
</evidence>
<dbReference type="ExpressionAtlas" id="A0A287A9L9">
    <property type="expression patterns" value="baseline"/>
</dbReference>
<dbReference type="Bgee" id="ENSSSCG00000030211">
    <property type="expression patterns" value="Expressed in testis and 44 other cell types or tissues"/>
</dbReference>
<dbReference type="Gene3D" id="3.30.60.90">
    <property type="match status" value="1"/>
</dbReference>
<dbReference type="Ensembl" id="ENSSSCT00000051328.3">
    <property type="protein sequence ID" value="ENSSSCP00000040578.3"/>
    <property type="gene ID" value="ENSSSCG00000030211.4"/>
</dbReference>
<dbReference type="VGNC" id="VGNC:90593">
    <property type="gene designation" value="NBR1"/>
</dbReference>
<reference evidence="11" key="1">
    <citation type="submission" date="2009-11" db="EMBL/GenBank/DDBJ databases">
        <authorList>
            <consortium name="Porcine genome sequencing project"/>
        </authorList>
    </citation>
    <scope>NUCLEOTIDE SEQUENCE [LARGE SCALE GENOMIC DNA]</scope>
    <source>
        <strain evidence="11">Duroc</strain>
    </source>
</reference>
<feature type="compositionally biased region" description="Pro residues" evidence="8">
    <location>
        <begin position="722"/>
        <end position="735"/>
    </location>
</feature>
<gene>
    <name evidence="10 12" type="primary">NBR1</name>
</gene>
<dbReference type="FunFam" id="2.60.40.10:FF:000199">
    <property type="entry name" value="next to BRCA1 gene 1 protein-like"/>
    <property type="match status" value="1"/>
</dbReference>
<dbReference type="Proteomes" id="UP000008227">
    <property type="component" value="Chromosome 12"/>
</dbReference>
<dbReference type="PANTHER" id="PTHR20930">
    <property type="entry name" value="OVARIAN CARCINOMA ANTIGEN CA125-RELATED"/>
    <property type="match status" value="1"/>
</dbReference>
<dbReference type="SUPFAM" id="SSF57850">
    <property type="entry name" value="RING/U-box"/>
    <property type="match status" value="1"/>
</dbReference>
<evidence type="ECO:0000256" key="6">
    <source>
        <dbReference type="PROSITE-ProRule" id="PRU00228"/>
    </source>
</evidence>
<feature type="coiled-coil region" evidence="7">
    <location>
        <begin position="209"/>
        <end position="243"/>
    </location>
</feature>
<dbReference type="Gene3D" id="2.60.40.10">
    <property type="entry name" value="Immunoglobulins"/>
    <property type="match status" value="1"/>
</dbReference>
<evidence type="ECO:0000256" key="4">
    <source>
        <dbReference type="ARBA" id="ARBA00022833"/>
    </source>
</evidence>
<dbReference type="InterPro" id="IPR000433">
    <property type="entry name" value="Znf_ZZ"/>
</dbReference>
<reference evidence="10" key="3">
    <citation type="submission" date="2025-08" db="UniProtKB">
        <authorList>
            <consortium name="Ensembl"/>
        </authorList>
    </citation>
    <scope>IDENTIFICATION</scope>
</reference>
<dbReference type="Pfam" id="PF16158">
    <property type="entry name" value="N_BRCA1_IG"/>
    <property type="match status" value="1"/>
</dbReference>
<reference evidence="10" key="4">
    <citation type="submission" date="2025-09" db="UniProtKB">
        <authorList>
            <consortium name="Ensembl"/>
        </authorList>
    </citation>
    <scope>IDENTIFICATION</scope>
</reference>
<evidence type="ECO:0000259" key="9">
    <source>
        <dbReference type="PROSITE" id="PS50135"/>
    </source>
</evidence>
<keyword evidence="3 6" id="KW-0863">Zinc-finger</keyword>
<feature type="compositionally biased region" description="Polar residues" evidence="8">
    <location>
        <begin position="695"/>
        <end position="713"/>
    </location>
</feature>
<evidence type="ECO:0000313" key="12">
    <source>
        <dbReference type="VGNC" id="VGNC:90593"/>
    </source>
</evidence>
<proteinExistence type="predicted"/>
<organism evidence="10 11">
    <name type="scientific">Sus scrofa</name>
    <name type="common">Pig</name>
    <dbReference type="NCBI Taxonomy" id="9823"/>
    <lineage>
        <taxon>Eukaryota</taxon>
        <taxon>Metazoa</taxon>
        <taxon>Chordata</taxon>
        <taxon>Craniata</taxon>
        <taxon>Vertebrata</taxon>
        <taxon>Euteleostomi</taxon>
        <taxon>Mammalia</taxon>
        <taxon>Eutheria</taxon>
        <taxon>Laurasiatheria</taxon>
        <taxon>Artiodactyla</taxon>
        <taxon>Suina</taxon>
        <taxon>Suidae</taxon>
        <taxon>Sus</taxon>
    </lineage>
</organism>
<evidence type="ECO:0000256" key="8">
    <source>
        <dbReference type="SAM" id="MobiDB-lite"/>
    </source>
</evidence>
<comment type="subcellular location">
    <subcellularLocation>
        <location evidence="1">Cytoplasmic vesicle</location>
        <location evidence="1">Autophagosome</location>
    </subcellularLocation>
</comment>
<dbReference type="PANTHER" id="PTHR20930:SF2">
    <property type="entry name" value="NEXT TO BRCA1 GENE 1 PROTEIN"/>
    <property type="match status" value="1"/>
</dbReference>
<evidence type="ECO:0000256" key="2">
    <source>
        <dbReference type="ARBA" id="ARBA00022723"/>
    </source>
</evidence>
<dbReference type="GO" id="GO:0031410">
    <property type="term" value="C:cytoplasmic vesicle"/>
    <property type="evidence" value="ECO:0007669"/>
    <property type="project" value="UniProtKB-KW"/>
</dbReference>
<evidence type="ECO:0000313" key="10">
    <source>
        <dbReference type="Ensembl" id="ENSSSCP00000040578.3"/>
    </source>
</evidence>
<dbReference type="Gene3D" id="3.10.20.90">
    <property type="entry name" value="Phosphatidylinositol 3-kinase Catalytic Subunit, Chain A, domain 1"/>
    <property type="match status" value="1"/>
</dbReference>
<dbReference type="GO" id="GO:0070013">
    <property type="term" value="C:intracellular organelle lumen"/>
    <property type="evidence" value="ECO:0007669"/>
    <property type="project" value="UniProtKB-ARBA"/>
</dbReference>
<sequence length="765" mass="84144">MEPQVTLNVTFKNETQSFLVSDPENTTWADVEAMVSINSQGEYEEALKQFPPAPCDGDQPQDKPPDWFTSYLETFREQVVKETVEKLEQTLHEKLVLQNPSSGSCPSEVSMPISEETLSLPENQFSWHIACSGCQRSIVGVRYQCSLCPSYNICEDCESGPYAHDSNHVLLKLRRPVVGSSEPFSHSPFSTPRLPAALEQARLQKQVDKNFLKAEKQRLRAEKKQRKAEVKELKKQLKLHRKIHLWNSIHGLQSPKSPLGRPESLLQSNTLMLPLQPCAPVMPTLSAAFVDENLPDGTHLQPGTKFIKHWRMKNTGNVKWSTDTKLKFMWGNLTLASAEKKDVLVPCLKAGHVGVVSVEFIAPALEGTYTSHWRLSHKGQQFGPRVWCSIIVDPFPSTESLNDVEKGMISSSKADSLTCQQEEAFLLAKEEIQPGETAERTEGTGTCIPQKAKNVASERGLYIPSVDLLTAQDLLSFELLDINIVQELERVPHNTPVDMTPCMSPLPHDSPLIEKPGLGQIQEESEGAGFKALPDSTVSVKKKAENISSVEEADDDLSGTQFVCETVIRSLTLDAAPDHKPPCRQKSPHMKFASPEEGPLGDEREEIVHIAEEEAVAEEENDELKDEVQSQSSASSEDYIIILPECFDTSRPLGDSMYSSALSQPGLERGAEGEPGVEAGQEPVEAGKRPPGGENQPQGHSINDILTTSQTLDTVPLTPEVVGPPPQLPRIPPCAQPHGSPGVELPVSIPEVSSVSDQIRGANSF</sequence>
<keyword evidence="7" id="KW-0175">Coiled coil</keyword>
<dbReference type="InterPro" id="IPR043145">
    <property type="entry name" value="Znf_ZZ_sf"/>
</dbReference>
<feature type="region of interest" description="Disordered" evidence="8">
    <location>
        <begin position="657"/>
        <end position="746"/>
    </location>
</feature>
<protein>
    <submittedName>
        <fullName evidence="10">NBR1 autophagy cargo receptor</fullName>
    </submittedName>
</protein>
<feature type="region of interest" description="Disordered" evidence="8">
    <location>
        <begin position="616"/>
        <end position="635"/>
    </location>
</feature>
<dbReference type="PROSITE" id="PS50135">
    <property type="entry name" value="ZF_ZZ_2"/>
    <property type="match status" value="1"/>
</dbReference>
<evidence type="ECO:0000313" key="11">
    <source>
        <dbReference type="Proteomes" id="UP000008227"/>
    </source>
</evidence>
<name>A0A287A9L9_PIG</name>
<accession>A0A287A9L9</accession>
<dbReference type="GO" id="GO:0005776">
    <property type="term" value="C:autophagosome"/>
    <property type="evidence" value="ECO:0007669"/>
    <property type="project" value="UniProtKB-SubCell"/>
</dbReference>
<dbReference type="SMART" id="SM00291">
    <property type="entry name" value="ZnF_ZZ"/>
    <property type="match status" value="1"/>
</dbReference>
<evidence type="ECO:0000256" key="1">
    <source>
        <dbReference type="ARBA" id="ARBA00004419"/>
    </source>
</evidence>
<evidence type="ECO:0000256" key="3">
    <source>
        <dbReference type="ARBA" id="ARBA00022771"/>
    </source>
</evidence>
<dbReference type="Pfam" id="PF00569">
    <property type="entry name" value="ZZ"/>
    <property type="match status" value="1"/>
</dbReference>
<dbReference type="GeneTree" id="ENSGT00390000016335"/>
<feature type="domain" description="ZZ-type" evidence="9">
    <location>
        <begin position="126"/>
        <end position="178"/>
    </location>
</feature>
<evidence type="ECO:0000256" key="5">
    <source>
        <dbReference type="ARBA" id="ARBA00023329"/>
    </source>
</evidence>
<dbReference type="PROSITE" id="PS01357">
    <property type="entry name" value="ZF_ZZ_1"/>
    <property type="match status" value="1"/>
</dbReference>
<dbReference type="FunFam" id="3.30.60.90:FF:000007">
    <property type="entry name" value="Next to BRCA1 gene 1 protein"/>
    <property type="match status" value="1"/>
</dbReference>
<dbReference type="CDD" id="cd02340">
    <property type="entry name" value="ZZ_NBR1_like"/>
    <property type="match status" value="1"/>
</dbReference>
<dbReference type="AlphaFoldDB" id="A0A287A9L9"/>
<feature type="region of interest" description="Disordered" evidence="8">
    <location>
        <begin position="578"/>
        <end position="601"/>
    </location>
</feature>
<keyword evidence="11" id="KW-1185">Reference proteome</keyword>